<protein>
    <recommendedName>
        <fullName evidence="2">Antitoxin</fullName>
    </recommendedName>
</protein>
<evidence type="ECO:0000256" key="2">
    <source>
        <dbReference type="RuleBase" id="RU362080"/>
    </source>
</evidence>
<reference evidence="3" key="2">
    <citation type="journal article" date="2020" name="Microorganisms">
        <title>Osmotic Adaptation and Compatible Solute Biosynthesis of Phototrophic Bacteria as Revealed from Genome Analyses.</title>
        <authorList>
            <person name="Imhoff J.F."/>
            <person name="Rahn T."/>
            <person name="Kunzel S."/>
            <person name="Keller A."/>
            <person name="Neulinger S.C."/>
        </authorList>
    </citation>
    <scope>NUCLEOTIDE SEQUENCE</scope>
    <source>
        <strain evidence="3">DSM 11080</strain>
    </source>
</reference>
<reference evidence="3" key="1">
    <citation type="submission" date="2017-08" db="EMBL/GenBank/DDBJ databases">
        <authorList>
            <person name="Imhoff J.F."/>
            <person name="Rahn T."/>
            <person name="Kuenzel S."/>
            <person name="Neulinger S.C."/>
        </authorList>
    </citation>
    <scope>NUCLEOTIDE SEQUENCE</scope>
    <source>
        <strain evidence="3">DSM 11080</strain>
    </source>
</reference>
<dbReference type="InterPro" id="IPR006442">
    <property type="entry name" value="Antitoxin_Phd/YefM"/>
</dbReference>
<sequence>MSDTPIAEAKTHLTQLIQRAERGEAIRITRRGKPVAVLVSEAAYSSLCQGGEPPSFWERLQAMRAEPHFQPIDWTPEEIDAWRERQPPREFAWPE</sequence>
<dbReference type="InterPro" id="IPR036165">
    <property type="entry name" value="YefM-like_sf"/>
</dbReference>
<proteinExistence type="inferred from homology"/>
<dbReference type="Pfam" id="PF02604">
    <property type="entry name" value="PhdYeFM_antitox"/>
    <property type="match status" value="1"/>
</dbReference>
<dbReference type="NCBIfam" id="TIGR01552">
    <property type="entry name" value="phd_fam"/>
    <property type="match status" value="1"/>
</dbReference>
<dbReference type="Proteomes" id="UP001296776">
    <property type="component" value="Unassembled WGS sequence"/>
</dbReference>
<dbReference type="SUPFAM" id="SSF143120">
    <property type="entry name" value="YefM-like"/>
    <property type="match status" value="1"/>
</dbReference>
<organism evidence="3 4">
    <name type="scientific">Halochromatium glycolicum</name>
    <dbReference type="NCBI Taxonomy" id="85075"/>
    <lineage>
        <taxon>Bacteria</taxon>
        <taxon>Pseudomonadati</taxon>
        <taxon>Pseudomonadota</taxon>
        <taxon>Gammaproteobacteria</taxon>
        <taxon>Chromatiales</taxon>
        <taxon>Chromatiaceae</taxon>
        <taxon>Halochromatium</taxon>
    </lineage>
</organism>
<evidence type="ECO:0000313" key="4">
    <source>
        <dbReference type="Proteomes" id="UP001296776"/>
    </source>
</evidence>
<evidence type="ECO:0000313" key="3">
    <source>
        <dbReference type="EMBL" id="MBK1704611.1"/>
    </source>
</evidence>
<keyword evidence="4" id="KW-1185">Reference proteome</keyword>
<comment type="caution">
    <text evidence="3">The sequence shown here is derived from an EMBL/GenBank/DDBJ whole genome shotgun (WGS) entry which is preliminary data.</text>
</comment>
<dbReference type="Gene3D" id="3.40.1620.10">
    <property type="entry name" value="YefM-like domain"/>
    <property type="match status" value="1"/>
</dbReference>
<dbReference type="EMBL" id="NRSJ01000012">
    <property type="protein sequence ID" value="MBK1704611.1"/>
    <property type="molecule type" value="Genomic_DNA"/>
</dbReference>
<comment type="function">
    <text evidence="2">Antitoxin component of a type II toxin-antitoxin (TA) system.</text>
</comment>
<dbReference type="AlphaFoldDB" id="A0AAJ0U3M6"/>
<comment type="similarity">
    <text evidence="1 2">Belongs to the phD/YefM antitoxin family.</text>
</comment>
<name>A0AAJ0U3M6_9GAMM</name>
<dbReference type="RefSeq" id="WP_200345815.1">
    <property type="nucleotide sequence ID" value="NZ_NRSJ01000012.1"/>
</dbReference>
<gene>
    <name evidence="3" type="ORF">CKO40_08690</name>
</gene>
<evidence type="ECO:0000256" key="1">
    <source>
        <dbReference type="ARBA" id="ARBA00009981"/>
    </source>
</evidence>
<accession>A0AAJ0U3M6</accession>